<dbReference type="EC" id="4.3.1.12" evidence="8"/>
<comment type="similarity">
    <text evidence="7">Belongs to the AgrE/ArgZ ornithine cyclodeaminase family.</text>
</comment>
<accession>A0AAX0Q608</accession>
<comment type="catalytic activity">
    <reaction evidence="5">
        <text>L-ornithine = L-proline + NH4(+)</text>
        <dbReference type="Rhea" id="RHEA:24368"/>
        <dbReference type="ChEBI" id="CHEBI:28938"/>
        <dbReference type="ChEBI" id="CHEBI:46911"/>
        <dbReference type="ChEBI" id="CHEBI:60039"/>
        <dbReference type="EC" id="4.3.1.12"/>
    </reaction>
</comment>
<evidence type="ECO:0000256" key="5">
    <source>
        <dbReference type="ARBA" id="ARBA00052109"/>
    </source>
</evidence>
<dbReference type="Gene3D" id="2.40.420.10">
    <property type="entry name" value="conserved putative lor/sdh protein from methanococcus maripaludis s2 domain"/>
    <property type="match status" value="1"/>
</dbReference>
<dbReference type="GO" id="GO:0000166">
    <property type="term" value="F:nucleotide binding"/>
    <property type="evidence" value="ECO:0007669"/>
    <property type="project" value="UniProtKB-KW"/>
</dbReference>
<comment type="cofactor">
    <cofactor evidence="1">
        <name>NAD(+)</name>
        <dbReference type="ChEBI" id="CHEBI:57540"/>
    </cofactor>
</comment>
<dbReference type="EMBL" id="LMVO01000044">
    <property type="protein sequence ID" value="PAV08699.1"/>
    <property type="molecule type" value="Genomic_DNA"/>
</dbReference>
<dbReference type="Pfam" id="PF21570">
    <property type="entry name" value="ArgZ-like_C_2nd"/>
    <property type="match status" value="1"/>
</dbReference>
<evidence type="ECO:0000256" key="7">
    <source>
        <dbReference type="ARBA" id="ARBA00061348"/>
    </source>
</evidence>
<evidence type="ECO:0000256" key="3">
    <source>
        <dbReference type="ARBA" id="ARBA00023027"/>
    </source>
</evidence>
<reference evidence="14 15" key="1">
    <citation type="journal article" date="2017" name="BMC Genomics">
        <title>Genomic analysis of methanogenic archaea reveals a shift towards energy conservation.</title>
        <authorList>
            <person name="Gilmore S.P."/>
            <person name="Henske J.K."/>
            <person name="Sexton J.A."/>
            <person name="Solomon K.V."/>
            <person name="Seppala S."/>
            <person name="Yoo J.I."/>
            <person name="Huyett L.M."/>
            <person name="Pressman A."/>
            <person name="Cogan J.Z."/>
            <person name="Kivenson V."/>
            <person name="Peng X."/>
            <person name="Tan Y."/>
            <person name="Valentine D.L."/>
            <person name="O'Malley M.A."/>
        </authorList>
    </citation>
    <scope>NUCLEOTIDE SEQUENCE [LARGE SCALE GENOMIC DNA]</scope>
    <source>
        <strain evidence="14 15">XII</strain>
    </source>
</reference>
<dbReference type="NCBIfam" id="TIGR00300">
    <property type="entry name" value="TIGR00300 family protein"/>
    <property type="match status" value="1"/>
</dbReference>
<dbReference type="AlphaFoldDB" id="A0AAX0Q608"/>
<name>A0AAX0Q608_9EURY</name>
<dbReference type="RefSeq" id="WP_095642484.1">
    <property type="nucleotide sequence ID" value="NZ_LMVO01000044.1"/>
</dbReference>
<keyword evidence="3" id="KW-0520">NAD</keyword>
<evidence type="ECO:0000256" key="8">
    <source>
        <dbReference type="ARBA" id="ARBA00066346"/>
    </source>
</evidence>
<comment type="caution">
    <text evidence="14">The sequence shown here is derived from an EMBL/GenBank/DDBJ whole genome shotgun (WGS) entry which is preliminary data.</text>
</comment>
<organism evidence="14 15">
    <name type="scientific">Methanocorpusculum parvum</name>
    <dbReference type="NCBI Taxonomy" id="2193"/>
    <lineage>
        <taxon>Archaea</taxon>
        <taxon>Methanobacteriati</taxon>
        <taxon>Methanobacteriota</taxon>
        <taxon>Stenosarchaea group</taxon>
        <taxon>Methanomicrobia</taxon>
        <taxon>Methanomicrobiales</taxon>
        <taxon>Methanocorpusculaceae</taxon>
        <taxon>Methanocorpusculum</taxon>
    </lineage>
</organism>
<dbReference type="Pfam" id="PF04455">
    <property type="entry name" value="Saccharop_dh_N"/>
    <property type="match status" value="1"/>
</dbReference>
<gene>
    <name evidence="14" type="ORF">ASJ83_00620</name>
</gene>
<feature type="domain" description="Arginine dihydrolase ArgZ/ArgE-like C-terminal second subdomain" evidence="12">
    <location>
        <begin position="188"/>
        <end position="399"/>
    </location>
</feature>
<evidence type="ECO:0000313" key="14">
    <source>
        <dbReference type="EMBL" id="PAV08699.1"/>
    </source>
</evidence>
<protein>
    <recommendedName>
        <fullName evidence="9">Ornithine cyclodeaminase</fullName>
        <ecNumber evidence="8">4.3.1.12</ecNumber>
    </recommendedName>
    <alternativeName>
        <fullName evidence="10">Archaeal ornithine cyclodeaminase</fullName>
    </alternativeName>
</protein>
<dbReference type="InterPro" id="IPR005239">
    <property type="entry name" value="ArgZ/ArgE-like"/>
</dbReference>
<sequence length="409" mass="44260">MKFSREIELRGHIVDSGILAKVMDTVVEYNGDFETEEFTLGRLKTDPSYARMQICAETPEQLTALISELRRLGVIVSGEAEVELVTVVKDKVAPEGFYSTTNHPTYVHYKDTWIPVGTMKMDALIAVDTKNMTAKCVVQGKLLPGDTVVVGEEGVRVDFPERPREIGVFEFMAGSVSSERPSRTIISRIAKELLAVKASGKKVALVGGPAIVHTGASDAVASMIREGYLDVLFAGNALATHDLESSIFGTSLGMNLATGELVSGGHRHHLYTINKIMSAGSIRAAVESGLVTRGIMYECIKNDVPYVLAGSIRDDGPLPDVIQNVMESQDAMRRHIPELGMVLMVATLLHSVAVGNLLPSHVKTICVDINPASVTKLMDRGTSQAIGLISDAGTFMPLLLEELRNQAKR</sequence>
<evidence type="ECO:0000259" key="12">
    <source>
        <dbReference type="Pfam" id="PF21570"/>
    </source>
</evidence>
<evidence type="ECO:0000256" key="10">
    <source>
        <dbReference type="ARBA" id="ARBA00081581"/>
    </source>
</evidence>
<evidence type="ECO:0000256" key="2">
    <source>
        <dbReference type="ARBA" id="ARBA00022741"/>
    </source>
</evidence>
<evidence type="ECO:0000256" key="1">
    <source>
        <dbReference type="ARBA" id="ARBA00001911"/>
    </source>
</evidence>
<dbReference type="Proteomes" id="UP000243820">
    <property type="component" value="Unassembled WGS sequence"/>
</dbReference>
<feature type="domain" description="LOR/SDH bifunctional enzyme conserved" evidence="11">
    <location>
        <begin position="4"/>
        <end position="103"/>
    </location>
</feature>
<dbReference type="CDD" id="cd12144">
    <property type="entry name" value="SDH_N_domain"/>
    <property type="match status" value="1"/>
</dbReference>
<dbReference type="InterPro" id="IPR007545">
    <property type="entry name" value="LOR/SDH_bifunc_enz_cons_dom"/>
</dbReference>
<dbReference type="GO" id="GO:0008473">
    <property type="term" value="F:ornithine cyclodeaminase activity"/>
    <property type="evidence" value="ECO:0007669"/>
    <property type="project" value="UniProtKB-EC"/>
</dbReference>
<evidence type="ECO:0000256" key="9">
    <source>
        <dbReference type="ARBA" id="ARBA00072993"/>
    </source>
</evidence>
<evidence type="ECO:0000256" key="6">
    <source>
        <dbReference type="ARBA" id="ARBA00056756"/>
    </source>
</evidence>
<evidence type="ECO:0000259" key="11">
    <source>
        <dbReference type="Pfam" id="PF04455"/>
    </source>
</evidence>
<dbReference type="Pfam" id="PF21571">
    <property type="entry name" value="ArgZ-like_C_1st"/>
    <property type="match status" value="1"/>
</dbReference>
<evidence type="ECO:0000256" key="4">
    <source>
        <dbReference type="ARBA" id="ARBA00023239"/>
    </source>
</evidence>
<keyword evidence="2" id="KW-0547">Nucleotide-binding</keyword>
<dbReference type="InterPro" id="IPR048963">
    <property type="entry name" value="ArgZ/ArgE-like_C_2nd"/>
</dbReference>
<evidence type="ECO:0000313" key="15">
    <source>
        <dbReference type="Proteomes" id="UP000243820"/>
    </source>
</evidence>
<evidence type="ECO:0000259" key="13">
    <source>
        <dbReference type="Pfam" id="PF21571"/>
    </source>
</evidence>
<keyword evidence="4" id="KW-0456">Lyase</keyword>
<dbReference type="InterPro" id="IPR048964">
    <property type="entry name" value="ArgZ/ArgE-like_C_1st"/>
</dbReference>
<proteinExistence type="inferred from homology"/>
<comment type="function">
    <text evidence="6">Catalyzes the conversion of ornithine to proline, with the release of ammonia.</text>
</comment>
<dbReference type="Gene3D" id="3.40.50.10690">
    <property type="entry name" value="putative lor/sdh protein like domains"/>
    <property type="match status" value="1"/>
</dbReference>
<feature type="domain" description="Arginine dihydrolase ArgZ/ArgE-like C-terminal first subdomain" evidence="13">
    <location>
        <begin position="104"/>
        <end position="186"/>
    </location>
</feature>
<keyword evidence="15" id="KW-1185">Reference proteome</keyword>